<sequence>MNTLLIESLLYITDIKNNKKNNVYINNQEPDKKNIEGINNQEPNKKNIEDKGPNKNNNENINNKGLNKNNNENINNEGPIKNNSENINNKGPIRKNIGNINNEGPIRKNIGNINNEGPIRKNIENINNEGPIGKNIENRELDVEEGNKKRKFSSIDNSELRSEINRLHKKIIESKDAEKLEIVERKEKEKQEIMENMNTKIQEYRQKLENHGRLENLRNIRGFIESIRSKPVSFSEPLDKALNTLSQNKDFVDFLKRSCDDNDIRLGDVQSCIGALYHTVSKHFHGHDKEVVIDESSWVPNEIFSLGIIFTYFGVPWSYRGANGTAEKFPYRI</sequence>
<name>A0ACA9KQB7_9GLOM</name>
<gene>
    <name evidence="1" type="ORF">ACOLOM_LOCUS2216</name>
</gene>
<evidence type="ECO:0000313" key="2">
    <source>
        <dbReference type="Proteomes" id="UP000789525"/>
    </source>
</evidence>
<proteinExistence type="predicted"/>
<evidence type="ECO:0000313" key="1">
    <source>
        <dbReference type="EMBL" id="CAG8486764.1"/>
    </source>
</evidence>
<dbReference type="Proteomes" id="UP000789525">
    <property type="component" value="Unassembled WGS sequence"/>
</dbReference>
<comment type="caution">
    <text evidence="1">The sequence shown here is derived from an EMBL/GenBank/DDBJ whole genome shotgun (WGS) entry which is preliminary data.</text>
</comment>
<reference evidence="1" key="1">
    <citation type="submission" date="2021-06" db="EMBL/GenBank/DDBJ databases">
        <authorList>
            <person name="Kallberg Y."/>
            <person name="Tangrot J."/>
            <person name="Rosling A."/>
        </authorList>
    </citation>
    <scope>NUCLEOTIDE SEQUENCE</scope>
    <source>
        <strain evidence="1">CL356</strain>
    </source>
</reference>
<dbReference type="EMBL" id="CAJVPT010002745">
    <property type="protein sequence ID" value="CAG8486764.1"/>
    <property type="molecule type" value="Genomic_DNA"/>
</dbReference>
<organism evidence="1 2">
    <name type="scientific">Acaulospora colombiana</name>
    <dbReference type="NCBI Taxonomy" id="27376"/>
    <lineage>
        <taxon>Eukaryota</taxon>
        <taxon>Fungi</taxon>
        <taxon>Fungi incertae sedis</taxon>
        <taxon>Mucoromycota</taxon>
        <taxon>Glomeromycotina</taxon>
        <taxon>Glomeromycetes</taxon>
        <taxon>Diversisporales</taxon>
        <taxon>Acaulosporaceae</taxon>
        <taxon>Acaulospora</taxon>
    </lineage>
</organism>
<keyword evidence="2" id="KW-1185">Reference proteome</keyword>
<accession>A0ACA9KQB7</accession>
<protein>
    <submittedName>
        <fullName evidence="1">6711_t:CDS:1</fullName>
    </submittedName>
</protein>